<protein>
    <submittedName>
        <fullName evidence="2">Uncharacterized protein</fullName>
    </submittedName>
</protein>
<sequence length="184" mass="20312">MKEAATISQLTTTFTLLWAGPQTSLRADSALLYSRAPKPATTLYYTSNHHQLRVANGQAKITSTANNNARPSTDTNSDGRTIMVARTTATSSGRRWVAGGPDDVLERRPELLAAERPVLHTFRLPASSRRFLGLRSRWYTPCPWQKSTAETSCRKTRHAASSRTRPARAMRAKSSPPRTSSSAR</sequence>
<accession>A0A0A9HJT8</accession>
<reference evidence="2" key="2">
    <citation type="journal article" date="2015" name="Data Brief">
        <title>Shoot transcriptome of the giant reed, Arundo donax.</title>
        <authorList>
            <person name="Barrero R.A."/>
            <person name="Guerrero F.D."/>
            <person name="Moolhuijzen P."/>
            <person name="Goolsby J.A."/>
            <person name="Tidwell J."/>
            <person name="Bellgard S.E."/>
            <person name="Bellgard M.I."/>
        </authorList>
    </citation>
    <scope>NUCLEOTIDE SEQUENCE</scope>
    <source>
        <tissue evidence="2">Shoot tissue taken approximately 20 cm above the soil surface</tissue>
    </source>
</reference>
<evidence type="ECO:0000256" key="1">
    <source>
        <dbReference type="SAM" id="MobiDB-lite"/>
    </source>
</evidence>
<feature type="region of interest" description="Disordered" evidence="1">
    <location>
        <begin position="150"/>
        <end position="184"/>
    </location>
</feature>
<dbReference type="EMBL" id="GBRH01160436">
    <property type="protein sequence ID" value="JAE37460.1"/>
    <property type="molecule type" value="Transcribed_RNA"/>
</dbReference>
<evidence type="ECO:0000313" key="2">
    <source>
        <dbReference type="EMBL" id="JAE37460.1"/>
    </source>
</evidence>
<proteinExistence type="predicted"/>
<reference evidence="2" key="1">
    <citation type="submission" date="2014-09" db="EMBL/GenBank/DDBJ databases">
        <authorList>
            <person name="Magalhaes I.L.F."/>
            <person name="Oliveira U."/>
            <person name="Santos F.R."/>
            <person name="Vidigal T.H.D.A."/>
            <person name="Brescovit A.D."/>
            <person name="Santos A.J."/>
        </authorList>
    </citation>
    <scope>NUCLEOTIDE SEQUENCE</scope>
    <source>
        <tissue evidence="2">Shoot tissue taken approximately 20 cm above the soil surface</tissue>
    </source>
</reference>
<feature type="compositionally biased region" description="Basic residues" evidence="1">
    <location>
        <begin position="154"/>
        <end position="171"/>
    </location>
</feature>
<organism evidence="2">
    <name type="scientific">Arundo donax</name>
    <name type="common">Giant reed</name>
    <name type="synonym">Donax arundinaceus</name>
    <dbReference type="NCBI Taxonomy" id="35708"/>
    <lineage>
        <taxon>Eukaryota</taxon>
        <taxon>Viridiplantae</taxon>
        <taxon>Streptophyta</taxon>
        <taxon>Embryophyta</taxon>
        <taxon>Tracheophyta</taxon>
        <taxon>Spermatophyta</taxon>
        <taxon>Magnoliopsida</taxon>
        <taxon>Liliopsida</taxon>
        <taxon>Poales</taxon>
        <taxon>Poaceae</taxon>
        <taxon>PACMAD clade</taxon>
        <taxon>Arundinoideae</taxon>
        <taxon>Arundineae</taxon>
        <taxon>Arundo</taxon>
    </lineage>
</organism>
<name>A0A0A9HJT8_ARUDO</name>
<dbReference type="AlphaFoldDB" id="A0A0A9HJT8"/>